<dbReference type="STRING" id="1314781.A0A166BHB9"/>
<dbReference type="OrthoDB" id="9451547at2759"/>
<keyword evidence="2" id="KW-0812">Transmembrane</keyword>
<dbReference type="EMBL" id="KV425896">
    <property type="protein sequence ID" value="KZW01080.1"/>
    <property type="molecule type" value="Genomic_DNA"/>
</dbReference>
<evidence type="ECO:0000256" key="1">
    <source>
        <dbReference type="SAM" id="MobiDB-lite"/>
    </source>
</evidence>
<dbReference type="Proteomes" id="UP000077266">
    <property type="component" value="Unassembled WGS sequence"/>
</dbReference>
<dbReference type="InParanoid" id="A0A166BHB9"/>
<feature type="region of interest" description="Disordered" evidence="1">
    <location>
        <begin position="128"/>
        <end position="159"/>
    </location>
</feature>
<feature type="transmembrane region" description="Helical" evidence="2">
    <location>
        <begin position="56"/>
        <end position="77"/>
    </location>
</feature>
<organism evidence="3 4">
    <name type="scientific">Exidia glandulosa HHB12029</name>
    <dbReference type="NCBI Taxonomy" id="1314781"/>
    <lineage>
        <taxon>Eukaryota</taxon>
        <taxon>Fungi</taxon>
        <taxon>Dikarya</taxon>
        <taxon>Basidiomycota</taxon>
        <taxon>Agaricomycotina</taxon>
        <taxon>Agaricomycetes</taxon>
        <taxon>Auriculariales</taxon>
        <taxon>Exidiaceae</taxon>
        <taxon>Exidia</taxon>
    </lineage>
</organism>
<sequence>MSSHLLSWQQGSNSRGSYDIVSLCASTLLICVWSAVHVDIPTRQTFQSTYVKRIGWLVVGMVLPEMLVITALGQLIVARELVKAAQTYLPATQPASPSLWRIYVDVARHYTLSVRAWLRRVLPPAVPLSGEAASSDTGWRGPGTGGDIEQPSTGEGPRRTHPWTLVHGFYAAMGGFVIETSPGPPFLPLADTRVVISRTGIQYLMEHAPELIPDIATDDIADRSKVSAISKALLCCQVFYFCGSCAARLSQDLPLTLLEITTFAHSLCTLFAYALWWYKPQDVGEPTLISGERARELCALMFMSTNPESYYPLGLGRSHFWPAELEYLNIFPCSEMQATRDLEKTEGRQEPLPFLHTRTFLGFAPKSRVAVYELLNDFMPPEIRSIFSSAYAPWYLRHTRPWYMPPIRQVDWSLDQRDITRFKLCRRALSSFPPIFAPSIPWHDRWPFLNMTQQLGQPLERFPRLYLRLAPALIALLYGLPHFLAWWQEFPGAQEQYEWHVASITVIAAPTLAFLFLWLRIPDETSDNQLFALPPGAFQEAHMTFYWPHFS</sequence>
<dbReference type="PANTHER" id="PTHR35043:SF7">
    <property type="entry name" value="TRANSCRIPTION FACTOR DOMAIN-CONTAINING PROTEIN"/>
    <property type="match status" value="1"/>
</dbReference>
<proteinExistence type="predicted"/>
<feature type="transmembrane region" description="Helical" evidence="2">
    <location>
        <begin position="465"/>
        <end position="487"/>
    </location>
</feature>
<feature type="transmembrane region" description="Helical" evidence="2">
    <location>
        <begin position="499"/>
        <end position="519"/>
    </location>
</feature>
<accession>A0A166BHB9</accession>
<gene>
    <name evidence="3" type="ORF">EXIGLDRAFT_693833</name>
</gene>
<feature type="transmembrane region" description="Helical" evidence="2">
    <location>
        <begin position="20"/>
        <end position="36"/>
    </location>
</feature>
<protein>
    <submittedName>
        <fullName evidence="3">Uncharacterized protein</fullName>
    </submittedName>
</protein>
<name>A0A166BHB9_EXIGL</name>
<evidence type="ECO:0000256" key="2">
    <source>
        <dbReference type="SAM" id="Phobius"/>
    </source>
</evidence>
<keyword evidence="2" id="KW-0472">Membrane</keyword>
<evidence type="ECO:0000313" key="3">
    <source>
        <dbReference type="EMBL" id="KZW01080.1"/>
    </source>
</evidence>
<dbReference type="PANTHER" id="PTHR35043">
    <property type="entry name" value="TRANSCRIPTION FACTOR DOMAIN-CONTAINING PROTEIN"/>
    <property type="match status" value="1"/>
</dbReference>
<keyword evidence="2" id="KW-1133">Transmembrane helix</keyword>
<evidence type="ECO:0000313" key="4">
    <source>
        <dbReference type="Proteomes" id="UP000077266"/>
    </source>
</evidence>
<reference evidence="3 4" key="1">
    <citation type="journal article" date="2016" name="Mol. Biol. Evol.">
        <title>Comparative Genomics of Early-Diverging Mushroom-Forming Fungi Provides Insights into the Origins of Lignocellulose Decay Capabilities.</title>
        <authorList>
            <person name="Nagy L.G."/>
            <person name="Riley R."/>
            <person name="Tritt A."/>
            <person name="Adam C."/>
            <person name="Daum C."/>
            <person name="Floudas D."/>
            <person name="Sun H."/>
            <person name="Yadav J.S."/>
            <person name="Pangilinan J."/>
            <person name="Larsson K.H."/>
            <person name="Matsuura K."/>
            <person name="Barry K."/>
            <person name="Labutti K."/>
            <person name="Kuo R."/>
            <person name="Ohm R.A."/>
            <person name="Bhattacharya S.S."/>
            <person name="Shirouzu T."/>
            <person name="Yoshinaga Y."/>
            <person name="Martin F.M."/>
            <person name="Grigoriev I.V."/>
            <person name="Hibbett D.S."/>
        </authorList>
    </citation>
    <scope>NUCLEOTIDE SEQUENCE [LARGE SCALE GENOMIC DNA]</scope>
    <source>
        <strain evidence="3 4">HHB12029</strain>
    </source>
</reference>
<dbReference type="AlphaFoldDB" id="A0A166BHB9"/>
<keyword evidence="4" id="KW-1185">Reference proteome</keyword>